<reference evidence="3 4" key="1">
    <citation type="submission" date="2016-03" db="EMBL/GenBank/DDBJ databases">
        <title>Cyphomyrmex costatus WGS genome.</title>
        <authorList>
            <person name="Nygaard S."/>
            <person name="Hu H."/>
            <person name="Boomsma J."/>
            <person name="Zhang G."/>
        </authorList>
    </citation>
    <scope>NUCLEOTIDE SEQUENCE [LARGE SCALE GENOMIC DNA]</scope>
    <source>
        <strain evidence="3">MS0001</strain>
        <tissue evidence="3">Whole body</tissue>
    </source>
</reference>
<dbReference type="GO" id="GO:0016538">
    <property type="term" value="F:cyclin-dependent protein serine/threonine kinase regulator activity"/>
    <property type="evidence" value="ECO:0007669"/>
    <property type="project" value="TreeGrafter"/>
</dbReference>
<dbReference type="KEGG" id="ccoa:108780059"/>
<dbReference type="Pfam" id="PF08613">
    <property type="entry name" value="Cyclin"/>
    <property type="match status" value="1"/>
</dbReference>
<dbReference type="GO" id="GO:0000307">
    <property type="term" value="C:cyclin-dependent protein kinase holoenzyme complex"/>
    <property type="evidence" value="ECO:0007669"/>
    <property type="project" value="TreeGrafter"/>
</dbReference>
<name>A0A151I9S3_9HYME</name>
<proteinExistence type="inferred from homology"/>
<dbReference type="AlphaFoldDB" id="A0A151I9S3"/>
<evidence type="ECO:0000256" key="1">
    <source>
        <dbReference type="ARBA" id="ARBA00038508"/>
    </source>
</evidence>
<dbReference type="CDD" id="cd20557">
    <property type="entry name" value="CYCLIN_ScPCL1-like"/>
    <property type="match status" value="1"/>
</dbReference>
<dbReference type="Proteomes" id="UP000078542">
    <property type="component" value="Unassembled WGS sequence"/>
</dbReference>
<protein>
    <recommendedName>
        <fullName evidence="2">Protein CNPPD1</fullName>
    </recommendedName>
</protein>
<accession>A0A151I9S3</accession>
<organism evidence="3 4">
    <name type="scientific">Cyphomyrmex costatus</name>
    <dbReference type="NCBI Taxonomy" id="456900"/>
    <lineage>
        <taxon>Eukaryota</taxon>
        <taxon>Metazoa</taxon>
        <taxon>Ecdysozoa</taxon>
        <taxon>Arthropoda</taxon>
        <taxon>Hexapoda</taxon>
        <taxon>Insecta</taxon>
        <taxon>Pterygota</taxon>
        <taxon>Neoptera</taxon>
        <taxon>Endopterygota</taxon>
        <taxon>Hymenoptera</taxon>
        <taxon>Apocrita</taxon>
        <taxon>Aculeata</taxon>
        <taxon>Formicoidea</taxon>
        <taxon>Formicidae</taxon>
        <taxon>Myrmicinae</taxon>
        <taxon>Cyphomyrmex</taxon>
    </lineage>
</organism>
<comment type="similarity">
    <text evidence="1">Belongs to the CNPPD1 family.</text>
</comment>
<dbReference type="EMBL" id="KQ978273">
    <property type="protein sequence ID" value="KYM95775.1"/>
    <property type="molecule type" value="Genomic_DNA"/>
</dbReference>
<dbReference type="GO" id="GO:0005634">
    <property type="term" value="C:nucleus"/>
    <property type="evidence" value="ECO:0007669"/>
    <property type="project" value="TreeGrafter"/>
</dbReference>
<evidence type="ECO:0000313" key="4">
    <source>
        <dbReference type="Proteomes" id="UP000078542"/>
    </source>
</evidence>
<evidence type="ECO:0000313" key="3">
    <source>
        <dbReference type="EMBL" id="KYM95775.1"/>
    </source>
</evidence>
<dbReference type="PANTHER" id="PTHR15615">
    <property type="match status" value="1"/>
</dbReference>
<dbReference type="InterPro" id="IPR013922">
    <property type="entry name" value="Cyclin_PHO80-like"/>
</dbReference>
<evidence type="ECO:0000256" key="2">
    <source>
        <dbReference type="ARBA" id="ARBA00040808"/>
    </source>
</evidence>
<gene>
    <name evidence="3" type="ORF">ALC62_13593</name>
</gene>
<dbReference type="Gene3D" id="1.10.472.10">
    <property type="entry name" value="Cyclin-like"/>
    <property type="match status" value="1"/>
</dbReference>
<sequence>MMNSWRGTNMPTNSKDLEHNEFMKRIRKSLYYSKLPVINCLSLPVTELAAELFTEVKSSHTLERLDVEEASRISRNTCVSPCSLVLALLYIERLKNCNLEYLHQVAPSELFLVSLMVASKFLHDDGEEDEVFNKEWANSGQVTIARMNKLEKDFLAAIDWTVLVKNQDFWERLQELEKKVAFREVHKRRWCTYTELNCLMNSVQLIRIAQTLISVSSICLATYAAGLATLLGSTLIANFIVQSCLPGISLSSRQPTNLSVNLSSTDLTDTLINTQSQEINDDGLPISDSENIVVYSAIVETDDGDDDVQASWKWWQNSTMTWLPEYCLESNVEVINYTDKLCIINIDFPFNSTQAINIRKMEKIEKTEDFAPEDHRNVNWKEILDTTLNWLEQNWRQSHYESIFQSPELKIYY</sequence>
<dbReference type="GO" id="GO:0019901">
    <property type="term" value="F:protein kinase binding"/>
    <property type="evidence" value="ECO:0007669"/>
    <property type="project" value="InterPro"/>
</dbReference>
<dbReference type="PANTHER" id="PTHR15615:SF108">
    <property type="entry name" value="PROTEIN CNPPD1"/>
    <property type="match status" value="1"/>
</dbReference>
<dbReference type="STRING" id="456900.A0A151I9S3"/>
<dbReference type="OrthoDB" id="244495at2759"/>
<keyword evidence="4" id="KW-1185">Reference proteome</keyword>